<dbReference type="InterPro" id="IPR002898">
    <property type="entry name" value="MotA_ExbB_proton_chnl"/>
</dbReference>
<feature type="transmembrane region" description="Helical" evidence="7">
    <location>
        <begin position="166"/>
        <end position="187"/>
    </location>
</feature>
<dbReference type="GO" id="GO:0005886">
    <property type="term" value="C:plasma membrane"/>
    <property type="evidence" value="ECO:0007669"/>
    <property type="project" value="UniProtKB-SubCell"/>
</dbReference>
<evidence type="ECO:0000313" key="10">
    <source>
        <dbReference type="Proteomes" id="UP001193389"/>
    </source>
</evidence>
<dbReference type="PANTHER" id="PTHR30625">
    <property type="entry name" value="PROTEIN TOLQ"/>
    <property type="match status" value="1"/>
</dbReference>
<dbReference type="InterPro" id="IPR050790">
    <property type="entry name" value="ExbB/TolQ_transport"/>
</dbReference>
<comment type="subcellular location">
    <subcellularLocation>
        <location evidence="1">Cell membrane</location>
        <topology evidence="1">Multi-pass membrane protein</topology>
    </subcellularLocation>
    <subcellularLocation>
        <location evidence="6">Membrane</location>
        <topology evidence="6">Multi-pass membrane protein</topology>
    </subcellularLocation>
</comment>
<keyword evidence="10" id="KW-1185">Reference proteome</keyword>
<comment type="similarity">
    <text evidence="6">Belongs to the exbB/tolQ family.</text>
</comment>
<feature type="transmembrane region" description="Helical" evidence="7">
    <location>
        <begin position="20"/>
        <end position="39"/>
    </location>
</feature>
<organism evidence="9 10">
    <name type="scientific">Aquipluma nitroreducens</name>
    <dbReference type="NCBI Taxonomy" id="2010828"/>
    <lineage>
        <taxon>Bacteria</taxon>
        <taxon>Pseudomonadati</taxon>
        <taxon>Bacteroidota</taxon>
        <taxon>Bacteroidia</taxon>
        <taxon>Marinilabiliales</taxon>
        <taxon>Prolixibacteraceae</taxon>
        <taxon>Aquipluma</taxon>
    </lineage>
</organism>
<dbReference type="GO" id="GO:0017038">
    <property type="term" value="P:protein import"/>
    <property type="evidence" value="ECO:0007669"/>
    <property type="project" value="TreeGrafter"/>
</dbReference>
<evidence type="ECO:0000256" key="3">
    <source>
        <dbReference type="ARBA" id="ARBA00022692"/>
    </source>
</evidence>
<dbReference type="EMBL" id="AP018694">
    <property type="protein sequence ID" value="BBE19575.1"/>
    <property type="molecule type" value="Genomic_DNA"/>
</dbReference>
<feature type="domain" description="MotA/TolQ/ExbB proton channel" evidence="8">
    <location>
        <begin position="78"/>
        <end position="199"/>
    </location>
</feature>
<evidence type="ECO:0000256" key="1">
    <source>
        <dbReference type="ARBA" id="ARBA00004651"/>
    </source>
</evidence>
<evidence type="ECO:0000256" key="6">
    <source>
        <dbReference type="RuleBase" id="RU004057"/>
    </source>
</evidence>
<protein>
    <submittedName>
        <fullName evidence="9">MotA/TolQ/ExbB proton channel family protein</fullName>
    </submittedName>
</protein>
<dbReference type="Proteomes" id="UP001193389">
    <property type="component" value="Chromosome"/>
</dbReference>
<dbReference type="Pfam" id="PF01618">
    <property type="entry name" value="MotA_ExbB"/>
    <property type="match status" value="1"/>
</dbReference>
<dbReference type="AlphaFoldDB" id="A0A5K7SDL6"/>
<keyword evidence="5 7" id="KW-0472">Membrane</keyword>
<accession>A0A5K7SDL6</accession>
<keyword evidence="2" id="KW-1003">Cell membrane</keyword>
<evidence type="ECO:0000313" key="9">
    <source>
        <dbReference type="EMBL" id="BBE19575.1"/>
    </source>
</evidence>
<sequence length="211" mass="23881">MIFLLETAAEVSYMDLIMKGGIMMIPLFLLSVVAVFIFFDRFFYLRGQKRLEPVFFDKLNELIRSGKVEAAISLCESANSSESRILMKGLQNLGRPIRDIQDQMEMEGKLEVYNYEGNLYYLGVIASIAPMMGFIGTIIGVIKIFYNISLADNISISLISGGLYEKLIASGVGLTIGIISYAAYHFLNNRINKLVQNWEFRSVRFIDLINK</sequence>
<evidence type="ECO:0000256" key="2">
    <source>
        <dbReference type="ARBA" id="ARBA00022475"/>
    </source>
</evidence>
<gene>
    <name evidence="9" type="ORF">AQPE_3761</name>
</gene>
<name>A0A5K7SDL6_9BACT</name>
<feature type="transmembrane region" description="Helical" evidence="7">
    <location>
        <begin position="119"/>
        <end position="146"/>
    </location>
</feature>
<keyword evidence="3 7" id="KW-0812">Transmembrane</keyword>
<dbReference type="KEGG" id="anf:AQPE_3761"/>
<dbReference type="RefSeq" id="WP_318347806.1">
    <property type="nucleotide sequence ID" value="NZ_AP018694.1"/>
</dbReference>
<evidence type="ECO:0000256" key="4">
    <source>
        <dbReference type="ARBA" id="ARBA00022989"/>
    </source>
</evidence>
<evidence type="ECO:0000256" key="7">
    <source>
        <dbReference type="SAM" id="Phobius"/>
    </source>
</evidence>
<dbReference type="PANTHER" id="PTHR30625:SF17">
    <property type="entry name" value="TOLQ-RELATED"/>
    <property type="match status" value="1"/>
</dbReference>
<proteinExistence type="inferred from homology"/>
<keyword evidence="4 7" id="KW-1133">Transmembrane helix</keyword>
<keyword evidence="6" id="KW-0653">Protein transport</keyword>
<reference evidence="9" key="1">
    <citation type="journal article" date="2020" name="Int. J. Syst. Evol. Microbiol.">
        <title>Aquipluma nitroreducens gen. nov. sp. nov., a novel facultatively anaerobic bacterium isolated from a freshwater lake.</title>
        <authorList>
            <person name="Watanabe M."/>
            <person name="Kojima H."/>
            <person name="Fukui M."/>
        </authorList>
    </citation>
    <scope>NUCLEOTIDE SEQUENCE</scope>
    <source>
        <strain evidence="9">MeG22</strain>
    </source>
</reference>
<evidence type="ECO:0000256" key="5">
    <source>
        <dbReference type="ARBA" id="ARBA00023136"/>
    </source>
</evidence>
<evidence type="ECO:0000259" key="8">
    <source>
        <dbReference type="Pfam" id="PF01618"/>
    </source>
</evidence>
<keyword evidence="6" id="KW-0813">Transport</keyword>